<dbReference type="RefSeq" id="WP_058529449.1">
    <property type="nucleotide sequence ID" value="NZ_UGON01000002.1"/>
</dbReference>
<evidence type="ECO:0000256" key="2">
    <source>
        <dbReference type="SAM" id="Phobius"/>
    </source>
</evidence>
<evidence type="ECO:0000313" key="4">
    <source>
        <dbReference type="Proteomes" id="UP000054997"/>
    </source>
</evidence>
<gene>
    <name evidence="3" type="ORF">Llon_1474</name>
</gene>
<keyword evidence="4" id="KW-1185">Reference proteome</keyword>
<feature type="coiled-coil region" evidence="1">
    <location>
        <begin position="1205"/>
        <end position="1262"/>
    </location>
</feature>
<evidence type="ECO:0000313" key="3">
    <source>
        <dbReference type="EMBL" id="KTD21376.1"/>
    </source>
</evidence>
<comment type="caution">
    <text evidence="3">The sequence shown here is derived from an EMBL/GenBank/DDBJ whole genome shotgun (WGS) entry which is preliminary data.</text>
</comment>
<keyword evidence="1" id="KW-0175">Coiled coil</keyword>
<dbReference type="Proteomes" id="UP000054997">
    <property type="component" value="Unassembled WGS sequence"/>
</dbReference>
<dbReference type="STRING" id="45068.Llon_1474"/>
<dbReference type="EMBL" id="LNYK01000016">
    <property type="protein sequence ID" value="KTD21376.1"/>
    <property type="molecule type" value="Genomic_DNA"/>
</dbReference>
<dbReference type="PATRIC" id="fig|45068.5.peg.1598"/>
<reference evidence="3 4" key="1">
    <citation type="submission" date="2015-11" db="EMBL/GenBank/DDBJ databases">
        <title>Genomic analysis of 38 Legionella species identifies large and diverse effector repertoires.</title>
        <authorList>
            <person name="Burstein D."/>
            <person name="Amaro F."/>
            <person name="Zusman T."/>
            <person name="Lifshitz Z."/>
            <person name="Cohen O."/>
            <person name="Gilbert J.A."/>
            <person name="Pupko T."/>
            <person name="Shuman H.A."/>
            <person name="Segal G."/>
        </authorList>
    </citation>
    <scope>NUCLEOTIDE SEQUENCE [LARGE SCALE GENOMIC DNA]</scope>
    <source>
        <strain evidence="3 4">ATCC 49505</strain>
    </source>
</reference>
<organism evidence="3 4">
    <name type="scientific">Legionella londiniensis</name>
    <dbReference type="NCBI Taxonomy" id="45068"/>
    <lineage>
        <taxon>Bacteria</taxon>
        <taxon>Pseudomonadati</taxon>
        <taxon>Pseudomonadota</taxon>
        <taxon>Gammaproteobacteria</taxon>
        <taxon>Legionellales</taxon>
        <taxon>Legionellaceae</taxon>
        <taxon>Legionella</taxon>
    </lineage>
</organism>
<keyword evidence="2" id="KW-0812">Transmembrane</keyword>
<name>A0A0W0VMK3_9GAMM</name>
<keyword evidence="2" id="KW-0472">Membrane</keyword>
<protein>
    <submittedName>
        <fullName evidence="3">Ankyrin repeat protein</fullName>
    </submittedName>
</protein>
<sequence length="1368" mass="157733">MKYVSFKSSRFGQIFDKISSAIKKINLNKNKSNLSPEELYAVHQVNCIQKIMKNLADIVSYFDNGRELYLAEFPILGLKIKSCADEANNLVSPRVFLLSLFVKNAESLFTKNIRSFVDSQKLAQDLKSDLLLEIRKKEYLNYLKKIPEVENYHHLLKELEKCIEEYDYQAFLQTDILNPPDEEDYGVFARNLGDKFLDGHPYIKITHPEIYHLIKELILELDKLPESLQELIPFFNPKSIESSILRIKHIKHETKPFCYTVFNHRIDADRSYKEFKRFPFNFLAQEIKTYFQENSGSLYVKSEISKTLLMKEFIQAERSLLANQLADYKERYTTLMEQASKDAVSNENRIESLDSLNKDIEQLLDELSMAVYRLEQKRQAYQSSHASSLFSTHENLKKKYEENEQNQLDISYGQSPLPEAILSIGENACEVINVQKTLEAAIAEQIKNLAEAREILQRKQQQLKKEEKEAIKRWKHEVIEGHTIKAEDYAKKIKELIQKIHNITTKKFDITTTAEDLEFQLNSLQEDQGTLTIIQNALSAIRENIKNPAPCPKLLLQKEDGIEEEICKIYQDNCGLLCFECEEGLQSASRQLKFFSTELQKALTKARQNQLLESCKPELVKRIRQEKEEESKALQKRQKQIEDACNLCRGLAQNVLDLLKEPQANLNSILTAVIHKKQPSGSIQSIFNLNKLMTNEGVDQALNLMNILLEDKKGLEDTLTHVEEFNPPQRDQFTGVNGGEEYALKLEIYHQKLKALNSLKEVVAAYRASEKSLHSIASTLGQLKSIQMQVLSGKNETYEQLHNDNQSQIISANHQIQILSKISDFLELHEKVEQQLDELENFSAQDHERDARLKENLDRHLADTEMLGSYIAEISDGIQTCADQPAFKTLQANCEKLYAGTRERLDKVRNDITNQEASHIENMLRDAAMMAEDLRKAITSATEHRSSKASGLTKTIQAYDRFRNHLELIKGKLERLQSNGFDIRQFNEPLQELQDDKCHSGIYVHIDKVLKYYASQLRFYEQEVRKVAFTDDNSELNRNRKQLDSATEFINTITQSELKHLETALQSPHLVNNKKREEQLGSIIRQYNDLEREIKVKNNLVLRNTLCAATTKELDNYLARRNRKYLVKDWLSGADRRVRESAIAQLKEKLASFAKTGDKAPILNFIGHAHFPGLNFKPILNRLIIKLKEEGRHCETLQPERGNSHQEALEALENCRSNYQTAMKQIYLKINDLKNYGEDLKKEQLEIEGEVAIKLAQELEQKVDEFVLANGNNPPSQEAVKNFKDDFLIHLHSQDDLMSKHETSKSLIINIAAAVFTLGLALGIRLLVTKLFSPENRAMFFYDRSGRMERTRQIEKNLAEISESCTLS</sequence>
<accession>A0A0W0VMK3</accession>
<feature type="coiled-coil region" evidence="1">
    <location>
        <begin position="435"/>
        <end position="506"/>
    </location>
</feature>
<keyword evidence="2" id="KW-1133">Transmembrane helix</keyword>
<evidence type="ECO:0000256" key="1">
    <source>
        <dbReference type="SAM" id="Coils"/>
    </source>
</evidence>
<feature type="coiled-coil region" evidence="1">
    <location>
        <begin position="311"/>
        <end position="377"/>
    </location>
</feature>
<feature type="coiled-coil region" evidence="1">
    <location>
        <begin position="585"/>
        <end position="644"/>
    </location>
</feature>
<proteinExistence type="predicted"/>
<feature type="transmembrane region" description="Helical" evidence="2">
    <location>
        <begin position="1307"/>
        <end position="1328"/>
    </location>
</feature>